<evidence type="ECO:0000256" key="3">
    <source>
        <dbReference type="ARBA" id="ARBA00022840"/>
    </source>
</evidence>
<dbReference type="SMART" id="SM00797">
    <property type="entry name" value="AHS2"/>
    <property type="match status" value="1"/>
</dbReference>
<keyword evidence="1" id="KW-0547">Nucleotide-binding</keyword>
<accession>A0ABW5D1J7</accession>
<evidence type="ECO:0000256" key="2">
    <source>
        <dbReference type="ARBA" id="ARBA00022801"/>
    </source>
</evidence>
<dbReference type="NCBIfam" id="TIGR00724">
    <property type="entry name" value="urea_amlyse_rel"/>
    <property type="match status" value="1"/>
</dbReference>
<dbReference type="PANTHER" id="PTHR43309">
    <property type="entry name" value="5-OXOPROLINASE SUBUNIT C"/>
    <property type="match status" value="1"/>
</dbReference>
<dbReference type="SUPFAM" id="SSF50891">
    <property type="entry name" value="Cyclophilin-like"/>
    <property type="match status" value="1"/>
</dbReference>
<keyword evidence="3" id="KW-0067">ATP-binding</keyword>
<gene>
    <name evidence="5" type="ORF">ACFSKP_18085</name>
</gene>
<evidence type="ECO:0000313" key="6">
    <source>
        <dbReference type="Proteomes" id="UP001597374"/>
    </source>
</evidence>
<dbReference type="InterPro" id="IPR003778">
    <property type="entry name" value="CT_A_B"/>
</dbReference>
<dbReference type="Gene3D" id="2.40.100.10">
    <property type="entry name" value="Cyclophilin-like"/>
    <property type="match status" value="1"/>
</dbReference>
<evidence type="ECO:0000313" key="5">
    <source>
        <dbReference type="EMBL" id="MFD2248183.1"/>
    </source>
</evidence>
<sequence length="335" mass="36463">MSIKVLKPGLLTTIQDTGRYGYQKEGIIVSGSMDKVALRIANLLVGNEQQAAALEITLLGPSLYFEADHLIAITGADLSPGIDGEPVKLWRPILVKKGGTLSFRAPVLGCRAYVAVAGSFDVSKVMGSYATYLRAGLGGFQGRALQTGDVISCKGANEKTAAYIQELSAGIGQSNHKQASWAPGAELYPAYEENPSIRAIKGPEYDLFTVSSQEYLWSEKFQVTTESDRMGYRLQSEQLSLTDSQELISSAVTFGTVQVPAEGQPIVLMADHQTTGGYPRIAQVITADLPKLAQVQPGKHIRFEEVSLEKAQQLYIEQEQKIEQLAWAIRTKINH</sequence>
<keyword evidence="2" id="KW-0378">Hydrolase</keyword>
<protein>
    <submittedName>
        <fullName evidence="5">Biotin-dependent carboxyltransferase family protein</fullName>
    </submittedName>
</protein>
<keyword evidence="6" id="KW-1185">Reference proteome</keyword>
<reference evidence="6" key="1">
    <citation type="journal article" date="2019" name="Int. J. Syst. Evol. Microbiol.">
        <title>The Global Catalogue of Microorganisms (GCM) 10K type strain sequencing project: providing services to taxonomists for standard genome sequencing and annotation.</title>
        <authorList>
            <consortium name="The Broad Institute Genomics Platform"/>
            <consortium name="The Broad Institute Genome Sequencing Center for Infectious Disease"/>
            <person name="Wu L."/>
            <person name="Ma J."/>
        </authorList>
    </citation>
    <scope>NUCLEOTIDE SEQUENCE [LARGE SCALE GENOMIC DNA]</scope>
    <source>
        <strain evidence="6">CGMCC 4.1782</strain>
    </source>
</reference>
<feature type="domain" description="Carboxyltransferase" evidence="4">
    <location>
        <begin position="24"/>
        <end position="321"/>
    </location>
</feature>
<evidence type="ECO:0000256" key="1">
    <source>
        <dbReference type="ARBA" id="ARBA00022741"/>
    </source>
</evidence>
<dbReference type="Pfam" id="PF02626">
    <property type="entry name" value="CT_A_B"/>
    <property type="match status" value="1"/>
</dbReference>
<dbReference type="Proteomes" id="UP001597374">
    <property type="component" value="Unassembled WGS sequence"/>
</dbReference>
<dbReference type="PANTHER" id="PTHR43309:SF5">
    <property type="entry name" value="5-OXOPROLINASE SUBUNIT C"/>
    <property type="match status" value="1"/>
</dbReference>
<dbReference type="InterPro" id="IPR052708">
    <property type="entry name" value="PxpC"/>
</dbReference>
<dbReference type="RefSeq" id="WP_250431885.1">
    <property type="nucleotide sequence ID" value="NZ_JALPRR010000004.1"/>
</dbReference>
<comment type="caution">
    <text evidence="5">The sequence shown here is derived from an EMBL/GenBank/DDBJ whole genome shotgun (WGS) entry which is preliminary data.</text>
</comment>
<organism evidence="5 6">
    <name type="scientific">Pontibacter ruber</name>
    <dbReference type="NCBI Taxonomy" id="1343895"/>
    <lineage>
        <taxon>Bacteria</taxon>
        <taxon>Pseudomonadati</taxon>
        <taxon>Bacteroidota</taxon>
        <taxon>Cytophagia</taxon>
        <taxon>Cytophagales</taxon>
        <taxon>Hymenobacteraceae</taxon>
        <taxon>Pontibacter</taxon>
    </lineage>
</organism>
<evidence type="ECO:0000259" key="4">
    <source>
        <dbReference type="SMART" id="SM00797"/>
    </source>
</evidence>
<dbReference type="InterPro" id="IPR029000">
    <property type="entry name" value="Cyclophilin-like_dom_sf"/>
</dbReference>
<dbReference type="EMBL" id="JBHUIM010000003">
    <property type="protein sequence ID" value="MFD2248183.1"/>
    <property type="molecule type" value="Genomic_DNA"/>
</dbReference>
<proteinExistence type="predicted"/>
<name>A0ABW5D1J7_9BACT</name>